<protein>
    <submittedName>
        <fullName evidence="1">DNA-directed DNA polymerase protein</fullName>
        <ecNumber evidence="1">2.7.7.7</ecNumber>
    </submittedName>
</protein>
<gene>
    <name evidence="1" type="ORF">IHE45_08G082200</name>
</gene>
<keyword evidence="1" id="KW-0239">DNA-directed DNA polymerase</keyword>
<dbReference type="Proteomes" id="UP000827976">
    <property type="component" value="Chromosome 8"/>
</dbReference>
<reference evidence="2" key="1">
    <citation type="journal article" date="2022" name="Nat. Commun.">
        <title>Chromosome evolution and the genetic basis of agronomically important traits in greater yam.</title>
        <authorList>
            <person name="Bredeson J.V."/>
            <person name="Lyons J.B."/>
            <person name="Oniyinde I.O."/>
            <person name="Okereke N.R."/>
            <person name="Kolade O."/>
            <person name="Nnabue I."/>
            <person name="Nwadili C.O."/>
            <person name="Hribova E."/>
            <person name="Parker M."/>
            <person name="Nwogha J."/>
            <person name="Shu S."/>
            <person name="Carlson J."/>
            <person name="Kariba R."/>
            <person name="Muthemba S."/>
            <person name="Knop K."/>
            <person name="Barton G.J."/>
            <person name="Sherwood A.V."/>
            <person name="Lopez-Montes A."/>
            <person name="Asiedu R."/>
            <person name="Jamnadass R."/>
            <person name="Muchugi A."/>
            <person name="Goodstein D."/>
            <person name="Egesi C.N."/>
            <person name="Featherston J."/>
            <person name="Asfaw A."/>
            <person name="Simpson G.G."/>
            <person name="Dolezel J."/>
            <person name="Hendre P.S."/>
            <person name="Van Deynze A."/>
            <person name="Kumar P.L."/>
            <person name="Obidiegwu J.E."/>
            <person name="Bhattacharjee R."/>
            <person name="Rokhsar D.S."/>
        </authorList>
    </citation>
    <scope>NUCLEOTIDE SEQUENCE [LARGE SCALE GENOMIC DNA]</scope>
    <source>
        <strain evidence="2">cv. TDa95/00328</strain>
    </source>
</reference>
<name>A0ACB7VK48_DIOAL</name>
<proteinExistence type="predicted"/>
<organism evidence="1 2">
    <name type="scientific">Dioscorea alata</name>
    <name type="common">Purple yam</name>
    <dbReference type="NCBI Taxonomy" id="55571"/>
    <lineage>
        <taxon>Eukaryota</taxon>
        <taxon>Viridiplantae</taxon>
        <taxon>Streptophyta</taxon>
        <taxon>Embryophyta</taxon>
        <taxon>Tracheophyta</taxon>
        <taxon>Spermatophyta</taxon>
        <taxon>Magnoliopsida</taxon>
        <taxon>Liliopsida</taxon>
        <taxon>Dioscoreales</taxon>
        <taxon>Dioscoreaceae</taxon>
        <taxon>Dioscorea</taxon>
    </lineage>
</organism>
<evidence type="ECO:0000313" key="1">
    <source>
        <dbReference type="EMBL" id="KAH7674556.1"/>
    </source>
</evidence>
<keyword evidence="1" id="KW-0548">Nucleotidyltransferase</keyword>
<keyword evidence="1" id="KW-0808">Transferase</keyword>
<accession>A0ACB7VK48</accession>
<comment type="caution">
    <text evidence="1">The sequence shown here is derived from an EMBL/GenBank/DDBJ whole genome shotgun (WGS) entry which is preliminary data.</text>
</comment>
<dbReference type="EC" id="2.7.7.7" evidence="1"/>
<sequence>MMPMPTSDTISRSGASSSSTSRSSKKRGRPAKNNTTTRWKSPFTDFGSYMVEKNRKLRHQFDAAASSSSFGSGRDSGDDKGVFHGVSIFIDGFTIPSSQELKGFMLKHGGRVENYFSREHVTHIICSNLPDSKKRNFRAFSRGLPVVKPAWVVDSIAANKLLSWVPYQLECSTPGNSKQQSLSSFLVPQSFSSFKDADTADLKDADAATLEDPHFQSEDIHPTSEKEELEHLLLSDENNICQYGSQESEGEMQVSNFTNQEDYNNIMKTFESIPDRPSDMTSSSHLDIKTTKESLNTKSPRVSFPRHSTSGDPDFVKNYFKNSRLHFIGTWRNRYRKRFSNLLSQNKHPKTSVIHDTIKPAIIHIDMDCFFVSVVIRNYPELLDKPVAVCHSDNPKGTAEISSANYPARDYGVRAGMFVRDAKARCPHLVIFPYDFEAYQEVADQFYSILHKHCNRVQALSCDEAFLDITGCCNNDPEQVAMNIRKEIAETTQCTASAGIACNLLLARLATKSAKPNGQYYIPSEKVDDYLKELPVRALPGIGHALGEKLNRRQIQTCGQLKMISKEVLHKDFGAKIGDLLWNYSHGIDNRTVQMVQEMKSVGAEVNWGVRFNDDVDCHRFLMSLCEEVSLRLQGCGVLGRTITLKVKRKRIGAGEPSKYMGHGDCENLSHSTTVAVATDNIVVLQRMTKQLFSSFNLDVKEVRGIGLQVSRLESIDIAGQGREGNTLESWLASASVDIRDAQKMVCQDIKRDIGVVQFPGGDPQASSLNDANLTGSSILANGVQSSLRYSENRPSALPPLCHLDVEVMKSLPLEIISEMNDFYNGKLCDYLEKLKRNNSTADPAMPTELIPRIDETALLSNNQAGSNIDQNMNPGDSEPLELHPGGRSLSRKMLPSASTLLTTPTKSKATESISHQIQSVPFTCSRSNDQPMISNAHVHQNEVMPVSLSQADFTVLQQLPEDLKLDIFESLPAHRVENPSSSISIGTINKFCDSKDIGNDKDFKLQLWMGNPPNWVDKFMHSGCLFLSSIANMYSTSGGTGLLSTALQSVFSFLHKLSDSSLKQWDESFSCVCELLTQYIDLKIESDIEELYVCFRLLKRFAAISNFFAEVYATVLPSLQMSVSENYGGEFQLSID</sequence>
<keyword evidence="2" id="KW-1185">Reference proteome</keyword>
<dbReference type="EMBL" id="CM037018">
    <property type="protein sequence ID" value="KAH7674556.1"/>
    <property type="molecule type" value="Genomic_DNA"/>
</dbReference>
<evidence type="ECO:0000313" key="2">
    <source>
        <dbReference type="Proteomes" id="UP000827976"/>
    </source>
</evidence>